<feature type="compositionally biased region" description="Basic and acidic residues" evidence="1">
    <location>
        <begin position="15"/>
        <end position="24"/>
    </location>
</feature>
<dbReference type="EMBL" id="CAJOBJ010159977">
    <property type="protein sequence ID" value="CAF4841938.1"/>
    <property type="molecule type" value="Genomic_DNA"/>
</dbReference>
<evidence type="ECO:0000256" key="1">
    <source>
        <dbReference type="SAM" id="MobiDB-lite"/>
    </source>
</evidence>
<protein>
    <submittedName>
        <fullName evidence="3">Uncharacterized protein</fullName>
    </submittedName>
</protein>
<dbReference type="EMBL" id="CAJOBJ010172363">
    <property type="protein sequence ID" value="CAF4887741.1"/>
    <property type="molecule type" value="Genomic_DNA"/>
</dbReference>
<comment type="caution">
    <text evidence="3">The sequence shown here is derived from an EMBL/GenBank/DDBJ whole genome shotgun (WGS) entry which is preliminary data.</text>
</comment>
<feature type="non-terminal residue" evidence="3">
    <location>
        <position position="44"/>
    </location>
</feature>
<name>A0A8S3CK41_9BILA</name>
<sequence length="44" mass="4991">MPEQPFDNDSTGDNQHAEQPHNEYDESSPANNNEQSGDQEDDEQ</sequence>
<dbReference type="Proteomes" id="UP000681720">
    <property type="component" value="Unassembled WGS sequence"/>
</dbReference>
<accession>A0A8S3CK41</accession>
<organism evidence="3 4">
    <name type="scientific">Rotaria magnacalcarata</name>
    <dbReference type="NCBI Taxonomy" id="392030"/>
    <lineage>
        <taxon>Eukaryota</taxon>
        <taxon>Metazoa</taxon>
        <taxon>Spiralia</taxon>
        <taxon>Gnathifera</taxon>
        <taxon>Rotifera</taxon>
        <taxon>Eurotatoria</taxon>
        <taxon>Bdelloidea</taxon>
        <taxon>Philodinida</taxon>
        <taxon>Philodinidae</taxon>
        <taxon>Rotaria</taxon>
    </lineage>
</organism>
<proteinExistence type="predicted"/>
<evidence type="ECO:0000313" key="4">
    <source>
        <dbReference type="Proteomes" id="UP000681720"/>
    </source>
</evidence>
<feature type="region of interest" description="Disordered" evidence="1">
    <location>
        <begin position="1"/>
        <end position="44"/>
    </location>
</feature>
<gene>
    <name evidence="2" type="ORF">GIL414_LOCUS48966</name>
    <name evidence="3" type="ORF">GIL414_LOCUS51180</name>
</gene>
<reference evidence="3" key="1">
    <citation type="submission" date="2021-02" db="EMBL/GenBank/DDBJ databases">
        <authorList>
            <person name="Nowell W R."/>
        </authorList>
    </citation>
    <scope>NUCLEOTIDE SEQUENCE</scope>
</reference>
<dbReference type="AlphaFoldDB" id="A0A8S3CK41"/>
<evidence type="ECO:0000313" key="3">
    <source>
        <dbReference type="EMBL" id="CAF4887741.1"/>
    </source>
</evidence>
<evidence type="ECO:0000313" key="2">
    <source>
        <dbReference type="EMBL" id="CAF4841938.1"/>
    </source>
</evidence>